<dbReference type="EMBL" id="AMQN01001708">
    <property type="status" value="NOT_ANNOTATED_CDS"/>
    <property type="molecule type" value="Genomic_DNA"/>
</dbReference>
<feature type="domain" description="C2H2-type" evidence="9">
    <location>
        <begin position="84"/>
        <end position="112"/>
    </location>
</feature>
<dbReference type="Proteomes" id="UP000014760">
    <property type="component" value="Unassembled WGS sequence"/>
</dbReference>
<keyword evidence="2" id="KW-0479">Metal-binding</keyword>
<evidence type="ECO:0000259" key="9">
    <source>
        <dbReference type="PROSITE" id="PS50157"/>
    </source>
</evidence>
<name>R7UDS3_CAPTE</name>
<evidence type="ECO:0000256" key="5">
    <source>
        <dbReference type="ARBA" id="ARBA00022833"/>
    </source>
</evidence>
<reference evidence="11" key="3">
    <citation type="submission" date="2015-06" db="UniProtKB">
        <authorList>
            <consortium name="EnsemblMetazoa"/>
        </authorList>
    </citation>
    <scope>IDENTIFICATION</scope>
</reference>
<dbReference type="PROSITE" id="PS50157">
    <property type="entry name" value="ZINC_FINGER_C2H2_2"/>
    <property type="match status" value="5"/>
</dbReference>
<keyword evidence="4 7" id="KW-0863">Zinc-finger</keyword>
<feature type="domain" description="C2H2-type" evidence="9">
    <location>
        <begin position="1"/>
        <end position="26"/>
    </location>
</feature>
<dbReference type="InterPro" id="IPR036236">
    <property type="entry name" value="Znf_C2H2_sf"/>
</dbReference>
<dbReference type="PANTHER" id="PTHR16515">
    <property type="entry name" value="PR DOMAIN ZINC FINGER PROTEIN"/>
    <property type="match status" value="1"/>
</dbReference>
<dbReference type="SUPFAM" id="SSF57667">
    <property type="entry name" value="beta-beta-alpha zinc fingers"/>
    <property type="match status" value="2"/>
</dbReference>
<keyword evidence="5" id="KW-0862">Zinc</keyword>
<feature type="non-terminal residue" evidence="10">
    <location>
        <position position="1"/>
    </location>
</feature>
<dbReference type="EMBL" id="AMQN01001709">
    <property type="status" value="NOT_ANNOTATED_CDS"/>
    <property type="molecule type" value="Genomic_DNA"/>
</dbReference>
<evidence type="ECO:0000256" key="7">
    <source>
        <dbReference type="PROSITE-ProRule" id="PRU00042"/>
    </source>
</evidence>
<dbReference type="InterPro" id="IPR050331">
    <property type="entry name" value="Zinc_finger"/>
</dbReference>
<keyword evidence="3" id="KW-0677">Repeat</keyword>
<evidence type="ECO:0000256" key="4">
    <source>
        <dbReference type="ARBA" id="ARBA00022771"/>
    </source>
</evidence>
<evidence type="ECO:0000313" key="11">
    <source>
        <dbReference type="EnsemblMetazoa" id="CapteP100120"/>
    </source>
</evidence>
<feature type="region of interest" description="Disordered" evidence="8">
    <location>
        <begin position="134"/>
        <end position="154"/>
    </location>
</feature>
<dbReference type="SMART" id="SM00355">
    <property type="entry name" value="ZnF_C2H2"/>
    <property type="match status" value="5"/>
</dbReference>
<evidence type="ECO:0000256" key="6">
    <source>
        <dbReference type="ARBA" id="ARBA00023242"/>
    </source>
</evidence>
<dbReference type="OMA" id="KTHAWEM"/>
<dbReference type="GO" id="GO:0005634">
    <property type="term" value="C:nucleus"/>
    <property type="evidence" value="ECO:0007669"/>
    <property type="project" value="UniProtKB-SubCell"/>
</dbReference>
<dbReference type="PROSITE" id="PS00028">
    <property type="entry name" value="ZINC_FINGER_C2H2_1"/>
    <property type="match status" value="3"/>
</dbReference>
<reference evidence="12" key="1">
    <citation type="submission" date="2012-12" db="EMBL/GenBank/DDBJ databases">
        <authorList>
            <person name="Hellsten U."/>
            <person name="Grimwood J."/>
            <person name="Chapman J.A."/>
            <person name="Shapiro H."/>
            <person name="Aerts A."/>
            <person name="Otillar R.P."/>
            <person name="Terry A.Y."/>
            <person name="Boore J.L."/>
            <person name="Simakov O."/>
            <person name="Marletaz F."/>
            <person name="Cho S.-J."/>
            <person name="Edsinger-Gonzales E."/>
            <person name="Havlak P."/>
            <person name="Kuo D.-H."/>
            <person name="Larsson T."/>
            <person name="Lv J."/>
            <person name="Arendt D."/>
            <person name="Savage R."/>
            <person name="Osoegawa K."/>
            <person name="de Jong P."/>
            <person name="Lindberg D.R."/>
            <person name="Seaver E.C."/>
            <person name="Weisblat D.A."/>
            <person name="Putnam N.H."/>
            <person name="Grigoriev I.V."/>
            <person name="Rokhsar D.S."/>
        </authorList>
    </citation>
    <scope>NUCLEOTIDE SEQUENCE</scope>
    <source>
        <strain evidence="12">I ESC-2004</strain>
    </source>
</reference>
<feature type="domain" description="C2H2-type" evidence="9">
    <location>
        <begin position="27"/>
        <end position="55"/>
    </location>
</feature>
<dbReference type="Gene3D" id="3.30.160.60">
    <property type="entry name" value="Classic Zinc Finger"/>
    <property type="match status" value="4"/>
</dbReference>
<protein>
    <recommendedName>
        <fullName evidence="9">C2H2-type domain-containing protein</fullName>
    </recommendedName>
</protein>
<dbReference type="InterPro" id="IPR013087">
    <property type="entry name" value="Znf_C2H2_type"/>
</dbReference>
<evidence type="ECO:0000256" key="1">
    <source>
        <dbReference type="ARBA" id="ARBA00004123"/>
    </source>
</evidence>
<gene>
    <name evidence="10" type="ORF">CAPTEDRAFT_100120</name>
</gene>
<evidence type="ECO:0000313" key="10">
    <source>
        <dbReference type="EMBL" id="ELU01913.1"/>
    </source>
</evidence>
<keyword evidence="12" id="KW-1185">Reference proteome</keyword>
<dbReference type="STRING" id="283909.R7UDS3"/>
<organism evidence="10">
    <name type="scientific">Capitella teleta</name>
    <name type="common">Polychaete worm</name>
    <dbReference type="NCBI Taxonomy" id="283909"/>
    <lineage>
        <taxon>Eukaryota</taxon>
        <taxon>Metazoa</taxon>
        <taxon>Spiralia</taxon>
        <taxon>Lophotrochozoa</taxon>
        <taxon>Annelida</taxon>
        <taxon>Polychaeta</taxon>
        <taxon>Sedentaria</taxon>
        <taxon>Scolecida</taxon>
        <taxon>Capitellidae</taxon>
        <taxon>Capitella</taxon>
    </lineage>
</organism>
<feature type="domain" description="C2H2-type" evidence="9">
    <location>
        <begin position="114"/>
        <end position="141"/>
    </location>
</feature>
<sequence length="154" mass="17869">CPFCEKVYRFKQNLRDHINVHTGKRPHICKHCGASFTHLSNMCAHVQFARTEEGKFQCPYCEKAYNFKHTLKDHINKHTGLRPHVCKHCGDSFTHLASLCNHIKRRHEEKIPQHLCVTCLRKFRYPSELERHLKTNPEHEGTVVTEGGDNGNAS</sequence>
<dbReference type="Pfam" id="PF00096">
    <property type="entry name" value="zf-C2H2"/>
    <property type="match status" value="3"/>
</dbReference>
<dbReference type="EnsemblMetazoa" id="CapteT100120">
    <property type="protein sequence ID" value="CapteP100120"/>
    <property type="gene ID" value="CapteG100120"/>
</dbReference>
<dbReference type="GO" id="GO:0008270">
    <property type="term" value="F:zinc ion binding"/>
    <property type="evidence" value="ECO:0007669"/>
    <property type="project" value="UniProtKB-KW"/>
</dbReference>
<dbReference type="OrthoDB" id="8113756at2759"/>
<evidence type="ECO:0000256" key="3">
    <source>
        <dbReference type="ARBA" id="ARBA00022737"/>
    </source>
</evidence>
<dbReference type="GO" id="GO:0010468">
    <property type="term" value="P:regulation of gene expression"/>
    <property type="evidence" value="ECO:0007669"/>
    <property type="project" value="TreeGrafter"/>
</dbReference>
<evidence type="ECO:0000313" key="12">
    <source>
        <dbReference type="Proteomes" id="UP000014760"/>
    </source>
</evidence>
<keyword evidence="6" id="KW-0539">Nucleus</keyword>
<reference evidence="10 12" key="2">
    <citation type="journal article" date="2013" name="Nature">
        <title>Insights into bilaterian evolution from three spiralian genomes.</title>
        <authorList>
            <person name="Simakov O."/>
            <person name="Marletaz F."/>
            <person name="Cho S.J."/>
            <person name="Edsinger-Gonzales E."/>
            <person name="Havlak P."/>
            <person name="Hellsten U."/>
            <person name="Kuo D.H."/>
            <person name="Larsson T."/>
            <person name="Lv J."/>
            <person name="Arendt D."/>
            <person name="Savage R."/>
            <person name="Osoegawa K."/>
            <person name="de Jong P."/>
            <person name="Grimwood J."/>
            <person name="Chapman J.A."/>
            <person name="Shapiro H."/>
            <person name="Aerts A."/>
            <person name="Otillar R.P."/>
            <person name="Terry A.Y."/>
            <person name="Boore J.L."/>
            <person name="Grigoriev I.V."/>
            <person name="Lindberg D.R."/>
            <person name="Seaver E.C."/>
            <person name="Weisblat D.A."/>
            <person name="Putnam N.H."/>
            <person name="Rokhsar D.S."/>
        </authorList>
    </citation>
    <scope>NUCLEOTIDE SEQUENCE</scope>
    <source>
        <strain evidence="10 12">I ESC-2004</strain>
    </source>
</reference>
<dbReference type="AlphaFoldDB" id="R7UDS3"/>
<dbReference type="PANTHER" id="PTHR16515:SF49">
    <property type="entry name" value="GASTRULA ZINC FINGER PROTEIN XLCGF49.1-LIKE-RELATED"/>
    <property type="match status" value="1"/>
</dbReference>
<dbReference type="FunFam" id="3.30.160.60:FF:000446">
    <property type="entry name" value="Zinc finger protein"/>
    <property type="match status" value="2"/>
</dbReference>
<dbReference type="EMBL" id="KB304598">
    <property type="protein sequence ID" value="ELU01913.1"/>
    <property type="molecule type" value="Genomic_DNA"/>
</dbReference>
<feature type="domain" description="C2H2-type" evidence="9">
    <location>
        <begin position="56"/>
        <end position="83"/>
    </location>
</feature>
<evidence type="ECO:0000256" key="2">
    <source>
        <dbReference type="ARBA" id="ARBA00022723"/>
    </source>
</evidence>
<proteinExistence type="predicted"/>
<accession>R7UDS3</accession>
<comment type="subcellular location">
    <subcellularLocation>
        <location evidence="1">Nucleus</location>
    </subcellularLocation>
</comment>
<dbReference type="HOGENOM" id="CLU_002678_2_1_1"/>
<evidence type="ECO:0000256" key="8">
    <source>
        <dbReference type="SAM" id="MobiDB-lite"/>
    </source>
</evidence>